<dbReference type="EMBL" id="LAZR01052071">
    <property type="protein sequence ID" value="KKK83767.1"/>
    <property type="molecule type" value="Genomic_DNA"/>
</dbReference>
<sequence length="41" mass="4612">MILDFDILTQETERRKQVLGDVCIAAAGSIENVTSTEWDDK</sequence>
<accession>A0A0F8YQS8</accession>
<name>A0A0F8YQS8_9ZZZZ</name>
<proteinExistence type="predicted"/>
<dbReference type="AlphaFoldDB" id="A0A0F8YQS8"/>
<comment type="caution">
    <text evidence="1">The sequence shown here is derived from an EMBL/GenBank/DDBJ whole genome shotgun (WGS) entry which is preliminary data.</text>
</comment>
<gene>
    <name evidence="1" type="ORF">LCGC14_2790080</name>
</gene>
<protein>
    <submittedName>
        <fullName evidence="1">Uncharacterized protein</fullName>
    </submittedName>
</protein>
<reference evidence="1" key="1">
    <citation type="journal article" date="2015" name="Nature">
        <title>Complex archaea that bridge the gap between prokaryotes and eukaryotes.</title>
        <authorList>
            <person name="Spang A."/>
            <person name="Saw J.H."/>
            <person name="Jorgensen S.L."/>
            <person name="Zaremba-Niedzwiedzka K."/>
            <person name="Martijn J."/>
            <person name="Lind A.E."/>
            <person name="van Eijk R."/>
            <person name="Schleper C."/>
            <person name="Guy L."/>
            <person name="Ettema T.J."/>
        </authorList>
    </citation>
    <scope>NUCLEOTIDE SEQUENCE</scope>
</reference>
<evidence type="ECO:0000313" key="1">
    <source>
        <dbReference type="EMBL" id="KKK83767.1"/>
    </source>
</evidence>
<organism evidence="1">
    <name type="scientific">marine sediment metagenome</name>
    <dbReference type="NCBI Taxonomy" id="412755"/>
    <lineage>
        <taxon>unclassified sequences</taxon>
        <taxon>metagenomes</taxon>
        <taxon>ecological metagenomes</taxon>
    </lineage>
</organism>